<reference evidence="3 4" key="1">
    <citation type="submission" date="2008-04" db="EMBL/GenBank/DDBJ databases">
        <title>Draft genome sequence of Bacteroides coprocola (DSM 17136).</title>
        <authorList>
            <person name="Sudarsanam P."/>
            <person name="Ley R."/>
            <person name="Guruge J."/>
            <person name="Turnbaugh P.J."/>
            <person name="Mahowald M."/>
            <person name="Liep D."/>
            <person name="Gordon J."/>
        </authorList>
    </citation>
    <scope>NUCLEOTIDE SEQUENCE [LARGE SCALE GENOMIC DNA]</scope>
    <source>
        <strain evidence="3 4">DSM 17136</strain>
    </source>
</reference>
<reference evidence="3 4" key="2">
    <citation type="submission" date="2008-04" db="EMBL/GenBank/DDBJ databases">
        <authorList>
            <person name="Fulton L."/>
            <person name="Clifton S."/>
            <person name="Fulton B."/>
            <person name="Xu J."/>
            <person name="Minx P."/>
            <person name="Pepin K.H."/>
            <person name="Johnson M."/>
            <person name="Thiruvilangam P."/>
            <person name="Bhonagiri V."/>
            <person name="Nash W.E."/>
            <person name="Mardis E.R."/>
            <person name="Wilson R.K."/>
        </authorList>
    </citation>
    <scope>NUCLEOTIDE SEQUENCE [LARGE SCALE GENOMIC DNA]</scope>
    <source>
        <strain evidence="3 4">DSM 17136</strain>
    </source>
</reference>
<feature type="domain" description="BACON" evidence="2">
    <location>
        <begin position="300"/>
        <end position="380"/>
    </location>
</feature>
<dbReference type="Pfam" id="PF13004">
    <property type="entry name" value="BACON"/>
    <property type="match status" value="3"/>
</dbReference>
<dbReference type="InterPro" id="IPR024361">
    <property type="entry name" value="BACON"/>
</dbReference>
<protein>
    <recommendedName>
        <fullName evidence="1 2">BACON domain-containing protein</fullName>
    </recommendedName>
</protein>
<evidence type="ECO:0000313" key="3">
    <source>
        <dbReference type="EMBL" id="EDU99439.1"/>
    </source>
</evidence>
<proteinExistence type="predicted"/>
<dbReference type="CDD" id="cd14948">
    <property type="entry name" value="BACON"/>
    <property type="match status" value="4"/>
</dbReference>
<comment type="caution">
    <text evidence="3">The sequence shown here is derived from an EMBL/GenBank/DDBJ whole genome shotgun (WGS) entry which is preliminary data.</text>
</comment>
<evidence type="ECO:0000259" key="1">
    <source>
        <dbReference type="Pfam" id="PF13004"/>
    </source>
</evidence>
<gene>
    <name evidence="3" type="ORF">BACCOP_03538</name>
</gene>
<feature type="domain" description="BACON" evidence="1">
    <location>
        <begin position="145"/>
        <end position="202"/>
    </location>
</feature>
<accession>B3JNM4</accession>
<dbReference type="Gene3D" id="2.60.40.10">
    <property type="entry name" value="Immunoglobulins"/>
    <property type="match status" value="4"/>
</dbReference>
<dbReference type="AlphaFoldDB" id="B3JNM4"/>
<dbReference type="eggNOG" id="COG5492">
    <property type="taxonomic scope" value="Bacteria"/>
</dbReference>
<dbReference type="Proteomes" id="UP000003146">
    <property type="component" value="Unassembled WGS sequence"/>
</dbReference>
<evidence type="ECO:0000313" key="4">
    <source>
        <dbReference type="Proteomes" id="UP000003146"/>
    </source>
</evidence>
<dbReference type="STRING" id="470145.BACCOP_03538"/>
<feature type="domain" description="BACON" evidence="1">
    <location>
        <begin position="239"/>
        <end position="292"/>
    </location>
</feature>
<evidence type="ECO:0000259" key="2">
    <source>
        <dbReference type="Pfam" id="PF19190"/>
    </source>
</evidence>
<organism evidence="3 4">
    <name type="scientific">Phocaeicola coprocola DSM 17136</name>
    <dbReference type="NCBI Taxonomy" id="470145"/>
    <lineage>
        <taxon>Bacteria</taxon>
        <taxon>Pseudomonadati</taxon>
        <taxon>Bacteroidota</taxon>
        <taxon>Bacteroidia</taxon>
        <taxon>Bacteroidales</taxon>
        <taxon>Bacteroidaceae</taxon>
        <taxon>Phocaeicola</taxon>
    </lineage>
</organism>
<name>B3JNM4_9BACT</name>
<dbReference type="EMBL" id="ABIY02000118">
    <property type="protein sequence ID" value="EDU99439.1"/>
    <property type="molecule type" value="Genomic_DNA"/>
</dbReference>
<dbReference type="HOGENOM" id="CLU_045939_0_0_10"/>
<dbReference type="Pfam" id="PF19190">
    <property type="entry name" value="BACON_2"/>
    <property type="match status" value="1"/>
</dbReference>
<feature type="domain" description="BACON" evidence="1">
    <location>
        <begin position="62"/>
        <end position="113"/>
    </location>
</feature>
<sequence>MFLLIGLYSCKDDNENPSPNPSFKITIDEGDTHPVISQQGGTINIPFTATGEWNATMINDRAESWITINPSSGKSGDIELSVTATANETYDERNATIVLQCGDDKKEIVVTQKQKDALTVTSSKYEVPSGGGNISVEVKANIEYEIEVKADWIKQVENQDTRALTSSLLNFKVDFNDTESKREGEIIIKSGNLSETVKVYQEYGDFITLTQKDFTLPEEGGTVDIEINSTVGYDVKMPSGANWITEIQSRAVSTHTRHYQVEPNENYDSREAKIIFYNTEDETIADTVSIYQMYKGAILVARNEYQVKSEGEVLSFSVNSNVKFNVSVSDSWIKPIETRELVEKQLNFSIVENLMEEDRIGFIVLSSEKIKQEIKISQYGKGLKNPDGNIDDMPNIPW</sequence>
<dbReference type="InterPro" id="IPR013783">
    <property type="entry name" value="Ig-like_fold"/>
</dbReference>